<dbReference type="GO" id="GO:1990351">
    <property type="term" value="C:transporter complex"/>
    <property type="evidence" value="ECO:0007669"/>
    <property type="project" value="TreeGrafter"/>
</dbReference>
<reference evidence="3 4" key="2">
    <citation type="journal article" date="2012" name="Stand. Genomic Sci.">
        <title>Complete genome sequence of the aquatic bacterium Runella slithyformis type strain (LSU 4(T)).</title>
        <authorList>
            <person name="Copeland A."/>
            <person name="Zhang X."/>
            <person name="Misra M."/>
            <person name="Lapidus A."/>
            <person name="Nolan M."/>
            <person name="Lucas S."/>
            <person name="Deshpande S."/>
            <person name="Cheng J.F."/>
            <person name="Tapia R."/>
            <person name="Goodwin L.A."/>
            <person name="Pitluck S."/>
            <person name="Liolios K."/>
            <person name="Pagani I."/>
            <person name="Ivanova N."/>
            <person name="Mikhailova N."/>
            <person name="Pati A."/>
            <person name="Chen A."/>
            <person name="Palaniappan K."/>
            <person name="Land M."/>
            <person name="Hauser L."/>
            <person name="Pan C."/>
            <person name="Jeffries C.D."/>
            <person name="Detter J.C."/>
            <person name="Brambilla E.M."/>
            <person name="Rohde M."/>
            <person name="Djao O.D."/>
            <person name="Goker M."/>
            <person name="Sikorski J."/>
            <person name="Tindall B.J."/>
            <person name="Woyke T."/>
            <person name="Bristow J."/>
            <person name="Eisen J.A."/>
            <person name="Markowitz V."/>
            <person name="Hugenholtz P."/>
            <person name="Kyrpides N.C."/>
            <person name="Klenk H.P."/>
            <person name="Mavromatis K."/>
        </authorList>
    </citation>
    <scope>NUCLEOTIDE SEQUENCE [LARGE SCALE GENOMIC DNA]</scope>
    <source>
        <strain evidence="4">ATCC 29530 / DSM 19594 / LMG 11500 / NCIMB 11436 / LSU 4</strain>
    </source>
</reference>
<dbReference type="EMBL" id="CP002859">
    <property type="protein sequence ID" value="AEI49459.1"/>
    <property type="molecule type" value="Genomic_DNA"/>
</dbReference>
<dbReference type="InterPro" id="IPR045659">
    <property type="entry name" value="LptD_2"/>
</dbReference>
<feature type="domain" description="LPS-assembly protein LptD central" evidence="2">
    <location>
        <begin position="228"/>
        <end position="742"/>
    </location>
</feature>
<sequence length="931" mass="103989">MFSTNPKISVRVAVSLLWLTFMGVGFKAFSQVLAPKRLSTPIFLDSIKRAVPVIPKVIPAIGLNADSTQIDSLQDDSDLKSTVQYSAQDSTVMDPGGQEVHLYGKANVTYGAIILDADYIRLNWKTNEVFARGTYDSTTTKWIGQPIFQDNGEKYDTKELRYNFKSKKGFIKGIVTQQGDGNIRGTTVKKDEENNMYVRGSMYTTCNLEHPHFFIAAKKIKVIPEKQVISGPFHLVIADVPLPVGLPFGFFPVPKKKEIGTSGIIMPQYGEEPNGRGYYLRDGGYYWAISEKINLNFTGQIYSKGSWGVGLASVYAQKYRYSGSFSARFNRNLQGNEIKVLNRPRNDFSLTWSHSPVPRGTSSFGASVNIGSNSYNQFNETNTTRYIQNVASSSVQYSKQFGQFARMGSSIRVNQRFPDRSKQKIDSLGRVTNTDPGSLDAGVDFNFGINQIAPFALKGGTGAWYESFRLGMDFNGGISANNNIVYTDTSTVRLGFKLFNPPVAITPESGTSTTYALNAQTLPEFIKNGQLTGRFSVPISLPNIKLFRYINITPGISLSGETFTKKFKYTYMGENKVKVDTLQGFYFANNVSFSASMNTRIYGTFFVRGKRVEAIRHTLIPSASFSYVPDQSNLYEKTMVNERGDVRYLNRYRTIGGNLTTSGTSAAGISWSLNNLFEAKVRPKSDSTGKQFEKKSILDNLSLNGSYNLLADSLKMSDISLNANAQLFKNLNFNFSANMDPYAYVKDPLYGTVGRKINRWAFSEKQGLARINNINFALSTRLAPKGSDKPKKSNTPNTEEQQRMINANPDAYVDFNIPWTVNVGYNFGYSRQGLSKAITIQTLTLQGDFSLTPKWKFTYSTGLDVVAKAPSITNIGITRDLHCWEMTFNWTPFAGSGIRVNNYSFEIRAKSALLRDLKLSRRRSFQDRGSF</sequence>
<name>A0A7U3ZLK8_RUNSL</name>
<proteinExistence type="predicted"/>
<dbReference type="InterPro" id="IPR050218">
    <property type="entry name" value="LptD"/>
</dbReference>
<protein>
    <recommendedName>
        <fullName evidence="2">LPS-assembly protein LptD central domain-containing protein</fullName>
    </recommendedName>
</protein>
<evidence type="ECO:0000313" key="3">
    <source>
        <dbReference type="EMBL" id="AEI49459.1"/>
    </source>
</evidence>
<dbReference type="AlphaFoldDB" id="A0A7U3ZLK8"/>
<dbReference type="PANTHER" id="PTHR30189:SF1">
    <property type="entry name" value="LPS-ASSEMBLY PROTEIN LPTD"/>
    <property type="match status" value="1"/>
</dbReference>
<evidence type="ECO:0000259" key="2">
    <source>
        <dbReference type="Pfam" id="PF19838"/>
    </source>
</evidence>
<dbReference type="KEGG" id="rsi:Runsl_3075"/>
<organism evidence="3 4">
    <name type="scientific">Runella slithyformis (strain ATCC 29530 / DSM 19594 / LMG 11500 / NCIMB 11436 / LSU 4)</name>
    <dbReference type="NCBI Taxonomy" id="761193"/>
    <lineage>
        <taxon>Bacteria</taxon>
        <taxon>Pseudomonadati</taxon>
        <taxon>Bacteroidota</taxon>
        <taxon>Cytophagia</taxon>
        <taxon>Cytophagales</taxon>
        <taxon>Spirosomataceae</taxon>
        <taxon>Runella</taxon>
    </lineage>
</organism>
<dbReference type="GO" id="GO:0009279">
    <property type="term" value="C:cell outer membrane"/>
    <property type="evidence" value="ECO:0007669"/>
    <property type="project" value="TreeGrafter"/>
</dbReference>
<gene>
    <name evidence="3" type="ordered locus">Runsl_3075</name>
</gene>
<dbReference type="Pfam" id="PF19838">
    <property type="entry name" value="LptD_2"/>
    <property type="match status" value="1"/>
</dbReference>
<evidence type="ECO:0000313" key="4">
    <source>
        <dbReference type="Proteomes" id="UP000000493"/>
    </source>
</evidence>
<evidence type="ECO:0000256" key="1">
    <source>
        <dbReference type="SAM" id="MobiDB-lite"/>
    </source>
</evidence>
<dbReference type="PANTHER" id="PTHR30189">
    <property type="entry name" value="LPS-ASSEMBLY PROTEIN"/>
    <property type="match status" value="1"/>
</dbReference>
<keyword evidence="4" id="KW-1185">Reference proteome</keyword>
<dbReference type="Proteomes" id="UP000000493">
    <property type="component" value="Chromosome"/>
</dbReference>
<feature type="region of interest" description="Disordered" evidence="1">
    <location>
        <begin position="782"/>
        <end position="801"/>
    </location>
</feature>
<accession>A0A7U3ZLK8</accession>
<reference evidence="4" key="1">
    <citation type="submission" date="2011-06" db="EMBL/GenBank/DDBJ databases">
        <title>The complete genome of chromosome of Runella slithyformis DSM 19594.</title>
        <authorList>
            <consortium name="US DOE Joint Genome Institute (JGI-PGF)"/>
            <person name="Lucas S."/>
            <person name="Han J."/>
            <person name="Lapidus A."/>
            <person name="Bruce D."/>
            <person name="Goodwin L."/>
            <person name="Pitluck S."/>
            <person name="Peters L."/>
            <person name="Kyrpides N."/>
            <person name="Mavromatis K."/>
            <person name="Ivanova N."/>
            <person name="Ovchinnikova G."/>
            <person name="Zhang X."/>
            <person name="Misra M."/>
            <person name="Detter J.C."/>
            <person name="Tapia R."/>
            <person name="Han C."/>
            <person name="Land M."/>
            <person name="Hauser L."/>
            <person name="Markowitz V."/>
            <person name="Cheng J.-F."/>
            <person name="Hugenholtz P."/>
            <person name="Woyke T."/>
            <person name="Wu D."/>
            <person name="Tindall B."/>
            <person name="Faehrich R."/>
            <person name="Brambilla E."/>
            <person name="Klenk H.-P."/>
            <person name="Eisen J.A."/>
        </authorList>
    </citation>
    <scope>NUCLEOTIDE SEQUENCE [LARGE SCALE GENOMIC DNA]</scope>
    <source>
        <strain evidence="4">ATCC 29530 / DSM 19594 / LMG 11500 / NCIMB 11436 / LSU 4</strain>
    </source>
</reference>